<evidence type="ECO:0000256" key="10">
    <source>
        <dbReference type="PROSITE-ProRule" id="PRU00552"/>
    </source>
</evidence>
<evidence type="ECO:0000256" key="11">
    <source>
        <dbReference type="RuleBase" id="RU000492"/>
    </source>
</evidence>
<evidence type="ECO:0000256" key="5">
    <source>
        <dbReference type="ARBA" id="ARBA00022806"/>
    </source>
</evidence>
<evidence type="ECO:0000256" key="12">
    <source>
        <dbReference type="SAM" id="MobiDB-lite"/>
    </source>
</evidence>
<evidence type="ECO:0000313" key="16">
    <source>
        <dbReference type="EMBL" id="CEM48284.1"/>
    </source>
</evidence>
<proteinExistence type="inferred from homology"/>
<dbReference type="GO" id="GO:0008380">
    <property type="term" value="P:RNA splicing"/>
    <property type="evidence" value="ECO:0007669"/>
    <property type="project" value="UniProtKB-KW"/>
</dbReference>
<keyword evidence="7" id="KW-0508">mRNA splicing</keyword>
<dbReference type="Pfam" id="PF25430">
    <property type="entry name" value="DDX23"/>
    <property type="match status" value="1"/>
</dbReference>
<evidence type="ECO:0000256" key="8">
    <source>
        <dbReference type="ARBA" id="ARBA00037954"/>
    </source>
</evidence>
<dbReference type="EMBL" id="CDMZ01003981">
    <property type="protein sequence ID" value="CEM48284.1"/>
    <property type="molecule type" value="Genomic_DNA"/>
</dbReference>
<feature type="region of interest" description="Disordered" evidence="12">
    <location>
        <begin position="1"/>
        <end position="114"/>
    </location>
</feature>
<comment type="catalytic activity">
    <reaction evidence="9">
        <text>ATP + H2O = ADP + phosphate + H(+)</text>
        <dbReference type="Rhea" id="RHEA:13065"/>
        <dbReference type="ChEBI" id="CHEBI:15377"/>
        <dbReference type="ChEBI" id="CHEBI:15378"/>
        <dbReference type="ChEBI" id="CHEBI:30616"/>
        <dbReference type="ChEBI" id="CHEBI:43474"/>
        <dbReference type="ChEBI" id="CHEBI:456216"/>
        <dbReference type="EC" id="3.6.4.13"/>
    </reaction>
</comment>
<dbReference type="InterPro" id="IPR000629">
    <property type="entry name" value="RNA-helicase_DEAD-box_CS"/>
</dbReference>
<keyword evidence="2" id="KW-0507">mRNA processing</keyword>
<feature type="compositionally biased region" description="Basic and acidic residues" evidence="12">
    <location>
        <begin position="31"/>
        <end position="114"/>
    </location>
</feature>
<dbReference type="InterPro" id="IPR014014">
    <property type="entry name" value="RNA_helicase_DEAD_Q_motif"/>
</dbReference>
<dbReference type="GO" id="GO:0005524">
    <property type="term" value="F:ATP binding"/>
    <property type="evidence" value="ECO:0007669"/>
    <property type="project" value="UniProtKB-KW"/>
</dbReference>
<dbReference type="GO" id="GO:0003676">
    <property type="term" value="F:nucleic acid binding"/>
    <property type="evidence" value="ECO:0007669"/>
    <property type="project" value="InterPro"/>
</dbReference>
<dbReference type="Pfam" id="PF00270">
    <property type="entry name" value="DEAD"/>
    <property type="match status" value="1"/>
</dbReference>
<evidence type="ECO:0000256" key="3">
    <source>
        <dbReference type="ARBA" id="ARBA00022741"/>
    </source>
</evidence>
<dbReference type="PROSITE" id="PS51192">
    <property type="entry name" value="HELICASE_ATP_BIND_1"/>
    <property type="match status" value="1"/>
</dbReference>
<evidence type="ECO:0000256" key="6">
    <source>
        <dbReference type="ARBA" id="ARBA00022840"/>
    </source>
</evidence>
<dbReference type="PROSITE" id="PS00039">
    <property type="entry name" value="DEAD_ATP_HELICASE"/>
    <property type="match status" value="1"/>
</dbReference>
<evidence type="ECO:0000256" key="4">
    <source>
        <dbReference type="ARBA" id="ARBA00022801"/>
    </source>
</evidence>
<evidence type="ECO:0000256" key="9">
    <source>
        <dbReference type="ARBA" id="ARBA00047984"/>
    </source>
</evidence>
<reference evidence="16" key="1">
    <citation type="submission" date="2014-11" db="EMBL/GenBank/DDBJ databases">
        <authorList>
            <person name="Otto D Thomas"/>
            <person name="Naeem Raeece"/>
        </authorList>
    </citation>
    <scope>NUCLEOTIDE SEQUENCE</scope>
</reference>
<dbReference type="PROSITE" id="PS51194">
    <property type="entry name" value="HELICASE_CTER"/>
    <property type="match status" value="1"/>
</dbReference>
<name>A0A0G4HV88_9ALVE</name>
<keyword evidence="6 11" id="KW-0067">ATP-binding</keyword>
<evidence type="ECO:0000259" key="14">
    <source>
        <dbReference type="PROSITE" id="PS51194"/>
    </source>
</evidence>
<dbReference type="EC" id="3.6.4.13" evidence="1"/>
<dbReference type="InterPro" id="IPR001650">
    <property type="entry name" value="Helicase_C-like"/>
</dbReference>
<feature type="short sequence motif" description="Q motif" evidence="10">
    <location>
        <begin position="295"/>
        <end position="323"/>
    </location>
</feature>
<feature type="domain" description="Helicase ATP-binding" evidence="13">
    <location>
        <begin position="326"/>
        <end position="528"/>
    </location>
</feature>
<dbReference type="PhylomeDB" id="A0A0G4HV88"/>
<dbReference type="CDD" id="cd17945">
    <property type="entry name" value="DEADc_DDX23"/>
    <property type="match status" value="1"/>
</dbReference>
<feature type="domain" description="Helicase C-terminal" evidence="14">
    <location>
        <begin position="555"/>
        <end position="705"/>
    </location>
</feature>
<evidence type="ECO:0000259" key="13">
    <source>
        <dbReference type="PROSITE" id="PS51192"/>
    </source>
</evidence>
<sequence length="720" mass="82421">MKGLLPQKRNIDPSVKAAGDAPFRVAFMSKKQREEMAQKQKEEQASEEKKKKEAAEKARRDFLAQEEIRREKERLARNAEKERERRQREEEQKRREEEMERQRQKNWTEQKEDSSLASLHLLKVPRDQQDQGVHAPQELQQIRSHYLGMKEKKKKVIKPSEKFKTVFTFDWDASEDTSRGDMNPLYQTKVEPQLLFGRGYRAGIDIREQRKQNAFYDTLVKRRVEREGDTEMLEEIEKQQEAADKRVRDANAEDGGVHWTEKAPGDMTERDWKIFREDFQIYIKGSSSKIPLPMRSWKESPLNAELLKAVDKAGYEKPTPIQMQAIPIGCQFRDLIGIAETGSGKTAAFVLPMLTYVMKLPLLNDQTSSDGPYSLVLAPTRELAEQIEEETKKFAANTKIRTVCIIGGTSAEVQAFSLRQGVEIVVGTPGRIKDCLEKAYTVLNQCNYVVMDEADRMIDMGFEDIVTWILDQIPNTNMKSEDEEEALRQELEAKAGHRQYRITSMFSATMPPAVEKIARKYLRSPAYISIGDPGAGKRAIEQRLEFMPEGRKKTRLQELLDSEEGPIMVFVNQKKVADVLQKSLEKMNYSCVTLHGSKAQDQRQSALQGFKDGTYTTLIATDVAGRGIDVPGVRLVINFDMPKEIEQYTHRIGRTGRAGAKGVAISFVTEEDQHLYFDLRARLVESNNIVPHELSNHPASKQKVKPGEKLEQKKSVMYAK</sequence>
<dbReference type="InterPro" id="IPR057479">
    <property type="entry name" value="PRP28/DDX23-like_helical"/>
</dbReference>
<dbReference type="CDD" id="cd18787">
    <property type="entry name" value="SF2_C_DEAD"/>
    <property type="match status" value="1"/>
</dbReference>
<dbReference type="VEuPathDB" id="CryptoDB:Cvel_1397"/>
<dbReference type="SMART" id="SM00490">
    <property type="entry name" value="HELICc"/>
    <property type="match status" value="1"/>
</dbReference>
<keyword evidence="3 11" id="KW-0547">Nucleotide-binding</keyword>
<dbReference type="SMART" id="SM00487">
    <property type="entry name" value="DEXDc"/>
    <property type="match status" value="1"/>
</dbReference>
<dbReference type="SUPFAM" id="SSF52540">
    <property type="entry name" value="P-loop containing nucleoside triphosphate hydrolases"/>
    <property type="match status" value="1"/>
</dbReference>
<dbReference type="PROSITE" id="PS51195">
    <property type="entry name" value="Q_MOTIF"/>
    <property type="match status" value="1"/>
</dbReference>
<organism evidence="16">
    <name type="scientific">Chromera velia CCMP2878</name>
    <dbReference type="NCBI Taxonomy" id="1169474"/>
    <lineage>
        <taxon>Eukaryota</taxon>
        <taxon>Sar</taxon>
        <taxon>Alveolata</taxon>
        <taxon>Colpodellida</taxon>
        <taxon>Chromeraceae</taxon>
        <taxon>Chromera</taxon>
    </lineage>
</organism>
<accession>A0A0G4HV88</accession>
<dbReference type="GO" id="GO:0016787">
    <property type="term" value="F:hydrolase activity"/>
    <property type="evidence" value="ECO:0007669"/>
    <property type="project" value="UniProtKB-KW"/>
</dbReference>
<evidence type="ECO:0000259" key="15">
    <source>
        <dbReference type="PROSITE" id="PS51195"/>
    </source>
</evidence>
<dbReference type="Gene3D" id="3.40.50.300">
    <property type="entry name" value="P-loop containing nucleotide triphosphate hydrolases"/>
    <property type="match status" value="2"/>
</dbReference>
<evidence type="ECO:0000256" key="2">
    <source>
        <dbReference type="ARBA" id="ARBA00022664"/>
    </source>
</evidence>
<comment type="similarity">
    <text evidence="8">Belongs to the DEAD box helicase family. DDX23/PRP28 subfamily.</text>
</comment>
<dbReference type="InterPro" id="IPR011545">
    <property type="entry name" value="DEAD/DEAH_box_helicase_dom"/>
</dbReference>
<evidence type="ECO:0000256" key="7">
    <source>
        <dbReference type="ARBA" id="ARBA00023187"/>
    </source>
</evidence>
<dbReference type="InterPro" id="IPR014001">
    <property type="entry name" value="Helicase_ATP-bd"/>
</dbReference>
<evidence type="ECO:0000256" key="1">
    <source>
        <dbReference type="ARBA" id="ARBA00012552"/>
    </source>
</evidence>
<keyword evidence="5 11" id="KW-0347">Helicase</keyword>
<feature type="compositionally biased region" description="Basic and acidic residues" evidence="12">
    <location>
        <begin position="705"/>
        <end position="714"/>
    </location>
</feature>
<dbReference type="InterPro" id="IPR027417">
    <property type="entry name" value="P-loop_NTPase"/>
</dbReference>
<protein>
    <recommendedName>
        <fullName evidence="1">RNA helicase</fullName>
        <ecNumber evidence="1">3.6.4.13</ecNumber>
    </recommendedName>
</protein>
<dbReference type="PANTHER" id="PTHR47958">
    <property type="entry name" value="ATP-DEPENDENT RNA HELICASE DBP3"/>
    <property type="match status" value="1"/>
</dbReference>
<keyword evidence="4 11" id="KW-0378">Hydrolase</keyword>
<dbReference type="AlphaFoldDB" id="A0A0G4HV88"/>
<dbReference type="GO" id="GO:0003724">
    <property type="term" value="F:RNA helicase activity"/>
    <property type="evidence" value="ECO:0007669"/>
    <property type="project" value="UniProtKB-EC"/>
</dbReference>
<feature type="region of interest" description="Disordered" evidence="12">
    <location>
        <begin position="692"/>
        <end position="720"/>
    </location>
</feature>
<dbReference type="GO" id="GO:0006397">
    <property type="term" value="P:mRNA processing"/>
    <property type="evidence" value="ECO:0007669"/>
    <property type="project" value="UniProtKB-KW"/>
</dbReference>
<dbReference type="Pfam" id="PF00271">
    <property type="entry name" value="Helicase_C"/>
    <property type="match status" value="1"/>
</dbReference>
<gene>
    <name evidence="16" type="ORF">Cvel_1397</name>
</gene>
<feature type="domain" description="DEAD-box RNA helicase Q" evidence="15">
    <location>
        <begin position="295"/>
        <end position="323"/>
    </location>
</feature>